<name>A0A3S5C3A9_9PLAT</name>
<accession>A0A3S5C3A9</accession>
<dbReference type="AlphaFoldDB" id="A0A3S5C3A9"/>
<dbReference type="EMBL" id="CAAALY010244219">
    <property type="protein sequence ID" value="VEL32469.1"/>
    <property type="molecule type" value="Genomic_DNA"/>
</dbReference>
<evidence type="ECO:0000256" key="1">
    <source>
        <dbReference type="SAM" id="MobiDB-lite"/>
    </source>
</evidence>
<evidence type="ECO:0000313" key="2">
    <source>
        <dbReference type="EMBL" id="VEL32469.1"/>
    </source>
</evidence>
<proteinExistence type="predicted"/>
<reference evidence="2" key="1">
    <citation type="submission" date="2018-11" db="EMBL/GenBank/DDBJ databases">
        <authorList>
            <consortium name="Pathogen Informatics"/>
        </authorList>
    </citation>
    <scope>NUCLEOTIDE SEQUENCE</scope>
</reference>
<dbReference type="Proteomes" id="UP000784294">
    <property type="component" value="Unassembled WGS sequence"/>
</dbReference>
<feature type="region of interest" description="Disordered" evidence="1">
    <location>
        <begin position="1"/>
        <end position="21"/>
    </location>
</feature>
<keyword evidence="3" id="KW-1185">Reference proteome</keyword>
<protein>
    <submittedName>
        <fullName evidence="2">Uncharacterized protein</fullName>
    </submittedName>
</protein>
<sequence>MQFTPLSPASPPPPPSETTQIRYQSRLCPSVAKTELAPPQALASGSPARRANCALLPVSWSGIHFSATLTGQPELQRDISLRRPADVFFNNHDNSSCCLKLVFFFFNIGH</sequence>
<evidence type="ECO:0000313" key="3">
    <source>
        <dbReference type="Proteomes" id="UP000784294"/>
    </source>
</evidence>
<gene>
    <name evidence="2" type="ORF">PXEA_LOCUS25909</name>
</gene>
<comment type="caution">
    <text evidence="2">The sequence shown here is derived from an EMBL/GenBank/DDBJ whole genome shotgun (WGS) entry which is preliminary data.</text>
</comment>
<organism evidence="2 3">
    <name type="scientific">Protopolystoma xenopodis</name>
    <dbReference type="NCBI Taxonomy" id="117903"/>
    <lineage>
        <taxon>Eukaryota</taxon>
        <taxon>Metazoa</taxon>
        <taxon>Spiralia</taxon>
        <taxon>Lophotrochozoa</taxon>
        <taxon>Platyhelminthes</taxon>
        <taxon>Monogenea</taxon>
        <taxon>Polyopisthocotylea</taxon>
        <taxon>Polystomatidea</taxon>
        <taxon>Polystomatidae</taxon>
        <taxon>Protopolystoma</taxon>
    </lineage>
</organism>